<keyword evidence="2" id="KW-1185">Reference proteome</keyword>
<gene>
    <name evidence="1" type="ORF">HW555_003206</name>
</gene>
<accession>A0A835L7A3</accession>
<proteinExistence type="predicted"/>
<reference evidence="1" key="1">
    <citation type="submission" date="2020-08" db="EMBL/GenBank/DDBJ databases">
        <title>Spodoptera exigua strain:BAW_Kor-Di-RS1 Genome sequencing and assembly.</title>
        <authorList>
            <person name="Kim J."/>
            <person name="Nam H.Y."/>
            <person name="Kwon M."/>
            <person name="Choi J.H."/>
            <person name="Cho S.R."/>
            <person name="Kim G.-H."/>
        </authorList>
    </citation>
    <scope>NUCLEOTIDE SEQUENCE</scope>
    <source>
        <strain evidence="1">BAW_Kor-Di-RS1</strain>
        <tissue evidence="1">Whole-body</tissue>
    </source>
</reference>
<evidence type="ECO:0000313" key="1">
    <source>
        <dbReference type="EMBL" id="KAF9420659.1"/>
    </source>
</evidence>
<dbReference type="Proteomes" id="UP000648187">
    <property type="component" value="Unassembled WGS sequence"/>
</dbReference>
<dbReference type="AlphaFoldDB" id="A0A835L7A3"/>
<feature type="non-terminal residue" evidence="1">
    <location>
        <position position="156"/>
    </location>
</feature>
<dbReference type="EMBL" id="JACKWZ010000030">
    <property type="protein sequence ID" value="KAF9420659.1"/>
    <property type="molecule type" value="Genomic_DNA"/>
</dbReference>
<name>A0A835L7A3_SPOEX</name>
<sequence length="156" mass="17405">MYVKNVGKVKLPRKTEVAACLRLPEENLAKSATERTNVMLDWFARKLCLARCTFADLRQLAASNTMRTATLQANVMSLGDCAASCNDVTDRSLGRAADISRSLWSALVLWPPIRSESLSSTPPAKNASAFTDFINLPHITPLRKIVNFQRYIYKVE</sequence>
<organism evidence="1 2">
    <name type="scientific">Spodoptera exigua</name>
    <name type="common">Beet armyworm</name>
    <name type="synonym">Noctua fulgens</name>
    <dbReference type="NCBI Taxonomy" id="7107"/>
    <lineage>
        <taxon>Eukaryota</taxon>
        <taxon>Metazoa</taxon>
        <taxon>Ecdysozoa</taxon>
        <taxon>Arthropoda</taxon>
        <taxon>Hexapoda</taxon>
        <taxon>Insecta</taxon>
        <taxon>Pterygota</taxon>
        <taxon>Neoptera</taxon>
        <taxon>Endopterygota</taxon>
        <taxon>Lepidoptera</taxon>
        <taxon>Glossata</taxon>
        <taxon>Ditrysia</taxon>
        <taxon>Noctuoidea</taxon>
        <taxon>Noctuidae</taxon>
        <taxon>Amphipyrinae</taxon>
        <taxon>Spodoptera</taxon>
    </lineage>
</organism>
<protein>
    <submittedName>
        <fullName evidence="1">Uncharacterized protein</fullName>
    </submittedName>
</protein>
<comment type="caution">
    <text evidence="1">The sequence shown here is derived from an EMBL/GenBank/DDBJ whole genome shotgun (WGS) entry which is preliminary data.</text>
</comment>
<evidence type="ECO:0000313" key="2">
    <source>
        <dbReference type="Proteomes" id="UP000648187"/>
    </source>
</evidence>